<accession>A0ABR4EC21</accession>
<comment type="caution">
    <text evidence="3">The sequence shown here is derived from an EMBL/GenBank/DDBJ whole genome shotgun (WGS) entry which is preliminary data.</text>
</comment>
<feature type="compositionally biased region" description="Polar residues" evidence="1">
    <location>
        <begin position="202"/>
        <end position="249"/>
    </location>
</feature>
<feature type="compositionally biased region" description="Low complexity" evidence="1">
    <location>
        <begin position="250"/>
        <end position="262"/>
    </location>
</feature>
<dbReference type="Proteomes" id="UP001600888">
    <property type="component" value="Unassembled WGS sequence"/>
</dbReference>
<feature type="transmembrane region" description="Helical" evidence="2">
    <location>
        <begin position="298"/>
        <end position="321"/>
    </location>
</feature>
<gene>
    <name evidence="3" type="ORF">FJTKL_13036</name>
</gene>
<evidence type="ECO:0000256" key="1">
    <source>
        <dbReference type="SAM" id="MobiDB-lite"/>
    </source>
</evidence>
<dbReference type="EMBL" id="JBAWTH010000071">
    <property type="protein sequence ID" value="KAL2279866.1"/>
    <property type="molecule type" value="Genomic_DNA"/>
</dbReference>
<name>A0ABR4EC21_9PEZI</name>
<protein>
    <submittedName>
        <fullName evidence="3">Uncharacterized protein</fullName>
    </submittedName>
</protein>
<evidence type="ECO:0000256" key="2">
    <source>
        <dbReference type="SAM" id="Phobius"/>
    </source>
</evidence>
<keyword evidence="2" id="KW-0812">Transmembrane</keyword>
<organism evidence="3 4">
    <name type="scientific">Diaporthe vaccinii</name>
    <dbReference type="NCBI Taxonomy" id="105482"/>
    <lineage>
        <taxon>Eukaryota</taxon>
        <taxon>Fungi</taxon>
        <taxon>Dikarya</taxon>
        <taxon>Ascomycota</taxon>
        <taxon>Pezizomycotina</taxon>
        <taxon>Sordariomycetes</taxon>
        <taxon>Sordariomycetidae</taxon>
        <taxon>Diaporthales</taxon>
        <taxon>Diaporthaceae</taxon>
        <taxon>Diaporthe</taxon>
        <taxon>Diaporthe eres species complex</taxon>
    </lineage>
</organism>
<proteinExistence type="predicted"/>
<evidence type="ECO:0000313" key="4">
    <source>
        <dbReference type="Proteomes" id="UP001600888"/>
    </source>
</evidence>
<keyword evidence="2" id="KW-0472">Membrane</keyword>
<reference evidence="3 4" key="1">
    <citation type="submission" date="2024-03" db="EMBL/GenBank/DDBJ databases">
        <title>A high-quality draft genome sequence of Diaporthe vaccinii, a causative agent of upright dieback and viscid rot disease in cranberry plants.</title>
        <authorList>
            <person name="Sarrasin M."/>
            <person name="Lang B.F."/>
            <person name="Burger G."/>
        </authorList>
    </citation>
    <scope>NUCLEOTIDE SEQUENCE [LARGE SCALE GENOMIC DNA]</scope>
    <source>
        <strain evidence="3 4">IS7</strain>
    </source>
</reference>
<keyword evidence="2" id="KW-1133">Transmembrane helix</keyword>
<keyword evidence="4" id="KW-1185">Reference proteome</keyword>
<feature type="region of interest" description="Disordered" evidence="1">
    <location>
        <begin position="396"/>
        <end position="435"/>
    </location>
</feature>
<sequence length="435" mass="44794">MSGGLLPAIGSLLGGSSELGPITGQERTNLGPLTATFTQPPECTTAVAAVSGQVLLGQLAQVCGSETGAIDTSCWPTPSGDVPGPRSVSPGWGFYSPGISCPAGHTSACSATGGLFGKSDWPLQYTLSASETAVGCCPGGFSCDNLGGQTCVQTTTSVAVPTTNCGSEDNTDAGLGILPRETATAVTLLAPMFQLVWQSSDRVSGPTASPTSSQPAETGSSISSAANTPNLSGTQIISAEGSPTGNLETASSSASLVAVPLPTETAAPNDADSNATQAAGAEDGDDSKSQGAGFPVPAMIGVSVAGGLGAMAVAIWAVYMWQRRRRYRKDMLQGISDDRMLQDLDNMYETTRPKTFDMAGRETVYDLRRQDTFGSRPDPDISYGPGQETSRFFRAGPQRSPQLVGFPGITTAGGGRPDGLRDLAEDPDYNSHYRR</sequence>
<feature type="region of interest" description="Disordered" evidence="1">
    <location>
        <begin position="202"/>
        <end position="292"/>
    </location>
</feature>
<evidence type="ECO:0000313" key="3">
    <source>
        <dbReference type="EMBL" id="KAL2279866.1"/>
    </source>
</evidence>